<evidence type="ECO:0000256" key="3">
    <source>
        <dbReference type="ARBA" id="ARBA00019015"/>
    </source>
</evidence>
<dbReference type="Pfam" id="PF07559">
    <property type="entry name" value="FlgE_D2"/>
    <property type="match status" value="1"/>
</dbReference>
<sequence length="440" mass="45688">MGSLSSSMYTAVSALRSQSSAVSTISNNLANSETVGFKTTDANFKTLVTGTSSQLNFTGAGVIANPSQNISQQGVLVGTENETDLAIDGSGFFIVARDSGSSDFAYTRVGNFSTDANGFLVNDNGFYLQGYPTNRDGKVTIPKTKYNLEAVNINSSNLAPVPTSKVTVEANLPSDAIDGASVQSNVEIFDSQGNAHTMLFTYTKSTSADNTWNVVATLADEGNPAAQPGTITDATWQVTFDGDGYLTSVTKNGTTIDSTSPTGTSTNSLDPIGITWNNGTTASSITYVTGEIGSANILSQYASTDGSADISIDKITQDGVKPGAFYSASVSETGLVYVNYDNGVSKPIYQIMLATFTNPDGLEAASGNVYTPTTLSGAETLNTPGSAATGSLSSGALESSNTDTATEFSKLITSQQAYSAATQILEAAQDMFQDLIQAKK</sequence>
<comment type="subcellular location">
    <subcellularLocation>
        <location evidence="1 5">Bacterial flagellum basal body</location>
    </subcellularLocation>
</comment>
<dbReference type="InterPro" id="IPR037925">
    <property type="entry name" value="FlgE/F/G-like"/>
</dbReference>
<comment type="similarity">
    <text evidence="2 5">Belongs to the flagella basal body rod proteins family.</text>
</comment>
<proteinExistence type="inferred from homology"/>
<dbReference type="EMBL" id="HE663493">
    <property type="protein sequence ID" value="CCG06949.1"/>
    <property type="molecule type" value="Genomic_DNA"/>
</dbReference>
<dbReference type="InterPro" id="IPR053967">
    <property type="entry name" value="LlgE_F_G-like_D1"/>
</dbReference>
<dbReference type="InterPro" id="IPR020013">
    <property type="entry name" value="Flagellar_FlgE/F/G"/>
</dbReference>
<dbReference type="GO" id="GO:0009425">
    <property type="term" value="C:bacterial-type flagellum basal body"/>
    <property type="evidence" value="ECO:0007669"/>
    <property type="project" value="UniProtKB-SubCell"/>
</dbReference>
<accession>H6SN73</accession>
<dbReference type="Pfam" id="PF00460">
    <property type="entry name" value="Flg_bb_rod"/>
    <property type="match status" value="1"/>
</dbReference>
<reference evidence="10 11" key="1">
    <citation type="submission" date="2012-02" db="EMBL/GenBank/DDBJ databases">
        <title>Shotgun genome sequence of Phaeospirillum photometricum DSM 122.</title>
        <authorList>
            <person name="Duquesne K."/>
            <person name="Sturgis J."/>
        </authorList>
    </citation>
    <scope>NUCLEOTIDE SEQUENCE [LARGE SCALE GENOMIC DNA]</scope>
    <source>
        <strain evidence="11">DSM122</strain>
    </source>
</reference>
<comment type="function">
    <text evidence="5">A flexible structure which links the flagellar filament to the drive apparatus in the basal body.</text>
</comment>
<gene>
    <name evidence="10" type="ORF">RSPPHO_00323</name>
</gene>
<dbReference type="InterPro" id="IPR037058">
    <property type="entry name" value="Falgellar_hook_FlgE_sf"/>
</dbReference>
<dbReference type="AlphaFoldDB" id="H6SN73"/>
<dbReference type="InterPro" id="IPR001444">
    <property type="entry name" value="Flag_bb_rod_N"/>
</dbReference>
<dbReference type="PANTHER" id="PTHR30435:SF1">
    <property type="entry name" value="FLAGELLAR HOOK PROTEIN FLGE"/>
    <property type="match status" value="1"/>
</dbReference>
<dbReference type="Proteomes" id="UP000033220">
    <property type="component" value="Chromosome DSM 122"/>
</dbReference>
<dbReference type="NCBIfam" id="TIGR03506">
    <property type="entry name" value="FlgEFG_subfam"/>
    <property type="match status" value="1"/>
</dbReference>
<dbReference type="Pfam" id="PF06429">
    <property type="entry name" value="Flg_bbr_C"/>
    <property type="match status" value="1"/>
</dbReference>
<evidence type="ECO:0000259" key="7">
    <source>
        <dbReference type="Pfam" id="PF06429"/>
    </source>
</evidence>
<organism evidence="10 11">
    <name type="scientific">Pararhodospirillum photometricum DSM 122</name>
    <dbReference type="NCBI Taxonomy" id="1150469"/>
    <lineage>
        <taxon>Bacteria</taxon>
        <taxon>Pseudomonadati</taxon>
        <taxon>Pseudomonadota</taxon>
        <taxon>Alphaproteobacteria</taxon>
        <taxon>Rhodospirillales</taxon>
        <taxon>Rhodospirillaceae</taxon>
        <taxon>Pararhodospirillum</taxon>
    </lineage>
</organism>
<dbReference type="OrthoDB" id="8372879at2"/>
<dbReference type="Pfam" id="PF22692">
    <property type="entry name" value="LlgE_F_G_D1"/>
    <property type="match status" value="1"/>
</dbReference>
<dbReference type="GO" id="GO:0009424">
    <property type="term" value="C:bacterial-type flagellum hook"/>
    <property type="evidence" value="ECO:0007669"/>
    <property type="project" value="TreeGrafter"/>
</dbReference>
<evidence type="ECO:0000256" key="1">
    <source>
        <dbReference type="ARBA" id="ARBA00004117"/>
    </source>
</evidence>
<dbReference type="InterPro" id="IPR011491">
    <property type="entry name" value="FlgE_D2"/>
</dbReference>
<keyword evidence="11" id="KW-1185">Reference proteome</keyword>
<dbReference type="HOGENOM" id="CLU_013687_2_3_5"/>
<dbReference type="InterPro" id="IPR010930">
    <property type="entry name" value="Flg_bb/hook_C_dom"/>
</dbReference>
<protein>
    <recommendedName>
        <fullName evidence="3 5">Flagellar hook protein FlgE</fullName>
    </recommendedName>
</protein>
<dbReference type="GO" id="GO:0005829">
    <property type="term" value="C:cytosol"/>
    <property type="evidence" value="ECO:0007669"/>
    <property type="project" value="TreeGrafter"/>
</dbReference>
<evidence type="ECO:0000256" key="2">
    <source>
        <dbReference type="ARBA" id="ARBA00009677"/>
    </source>
</evidence>
<evidence type="ECO:0000256" key="5">
    <source>
        <dbReference type="RuleBase" id="RU362116"/>
    </source>
</evidence>
<dbReference type="PATRIC" id="fig|1150469.3.peg.379"/>
<evidence type="ECO:0000259" key="8">
    <source>
        <dbReference type="Pfam" id="PF07559"/>
    </source>
</evidence>
<dbReference type="RefSeq" id="WP_014413589.1">
    <property type="nucleotide sequence ID" value="NC_017059.1"/>
</dbReference>
<evidence type="ECO:0000313" key="10">
    <source>
        <dbReference type="EMBL" id="CCG06949.1"/>
    </source>
</evidence>
<dbReference type="SUPFAM" id="SSF117143">
    <property type="entry name" value="Flagellar hook protein flgE"/>
    <property type="match status" value="1"/>
</dbReference>
<name>H6SN73_PARPM</name>
<evidence type="ECO:0000259" key="9">
    <source>
        <dbReference type="Pfam" id="PF22692"/>
    </source>
</evidence>
<evidence type="ECO:0000259" key="6">
    <source>
        <dbReference type="Pfam" id="PF00460"/>
    </source>
</evidence>
<feature type="domain" description="Flagellar hook protein FlgE/F/G-like D1" evidence="9">
    <location>
        <begin position="86"/>
        <end position="155"/>
    </location>
</feature>
<evidence type="ECO:0000313" key="11">
    <source>
        <dbReference type="Proteomes" id="UP000033220"/>
    </source>
</evidence>
<dbReference type="NCBIfam" id="NF004242">
    <property type="entry name" value="PRK05682.2-1"/>
    <property type="match status" value="1"/>
</dbReference>
<feature type="domain" description="Flagellar basal body rod protein N-terminal" evidence="6">
    <location>
        <begin position="8"/>
        <end position="38"/>
    </location>
</feature>
<dbReference type="eggNOG" id="COG1749">
    <property type="taxonomic scope" value="Bacteria"/>
</dbReference>
<dbReference type="STRING" id="1150469.RSPPHO_00323"/>
<evidence type="ECO:0000256" key="4">
    <source>
        <dbReference type="ARBA" id="ARBA00023143"/>
    </source>
</evidence>
<dbReference type="GO" id="GO:0071978">
    <property type="term" value="P:bacterial-type flagellum-dependent swarming motility"/>
    <property type="evidence" value="ECO:0007669"/>
    <property type="project" value="TreeGrafter"/>
</dbReference>
<feature type="domain" description="Flagellar basal-body/hook protein C-terminal" evidence="7">
    <location>
        <begin position="394"/>
        <end position="437"/>
    </location>
</feature>
<feature type="domain" description="Flagellar hook protein FlgE D2" evidence="8">
    <location>
        <begin position="170"/>
        <end position="319"/>
    </location>
</feature>
<keyword evidence="4 5" id="KW-0975">Bacterial flagellum</keyword>
<dbReference type="PANTHER" id="PTHR30435">
    <property type="entry name" value="FLAGELLAR PROTEIN"/>
    <property type="match status" value="1"/>
</dbReference>
<dbReference type="Gene3D" id="2.60.98.20">
    <property type="entry name" value="Flagellar hook protein FlgE"/>
    <property type="match status" value="1"/>
</dbReference>
<dbReference type="KEGG" id="rpm:RSPPHO_00323"/>